<evidence type="ECO:0000313" key="2">
    <source>
        <dbReference type="Proteomes" id="UP001176941"/>
    </source>
</evidence>
<evidence type="ECO:0000313" key="1">
    <source>
        <dbReference type="EMBL" id="CAI9164138.1"/>
    </source>
</evidence>
<organism evidence="1 2">
    <name type="scientific">Rangifer tarandus platyrhynchus</name>
    <name type="common">Svalbard reindeer</name>
    <dbReference type="NCBI Taxonomy" id="3082113"/>
    <lineage>
        <taxon>Eukaryota</taxon>
        <taxon>Metazoa</taxon>
        <taxon>Chordata</taxon>
        <taxon>Craniata</taxon>
        <taxon>Vertebrata</taxon>
        <taxon>Euteleostomi</taxon>
        <taxon>Mammalia</taxon>
        <taxon>Eutheria</taxon>
        <taxon>Laurasiatheria</taxon>
        <taxon>Artiodactyla</taxon>
        <taxon>Ruminantia</taxon>
        <taxon>Pecora</taxon>
        <taxon>Cervidae</taxon>
        <taxon>Odocoileinae</taxon>
        <taxon>Rangifer</taxon>
    </lineage>
</organism>
<name>A0ABN8YRE0_RANTA</name>
<dbReference type="Proteomes" id="UP001176941">
    <property type="component" value="Chromosome 22"/>
</dbReference>
<gene>
    <name evidence="1" type="ORF">MRATA1EN1_LOCUS13100</name>
</gene>
<dbReference type="EMBL" id="OX459958">
    <property type="protein sequence ID" value="CAI9164138.1"/>
    <property type="molecule type" value="Genomic_DNA"/>
</dbReference>
<protein>
    <submittedName>
        <fullName evidence="1">Uncharacterized protein</fullName>
    </submittedName>
</protein>
<sequence length="102" mass="11103">MKQILSAAAGCLRSLSAWWNVPAAFAGGLVHSDKIAACGVAVLAFPGFVRLTESPPMWGEEDLKNVKGGDRPSVYLIARLMLRNDMCMTPLSTAFYFNQYCS</sequence>
<proteinExistence type="predicted"/>
<accession>A0ABN8YRE0</accession>
<reference evidence="1" key="1">
    <citation type="submission" date="2023-04" db="EMBL/GenBank/DDBJ databases">
        <authorList>
            <consortium name="ELIXIR-Norway"/>
        </authorList>
    </citation>
    <scope>NUCLEOTIDE SEQUENCE [LARGE SCALE GENOMIC DNA]</scope>
</reference>
<keyword evidence="2" id="KW-1185">Reference proteome</keyword>